<evidence type="ECO:0000313" key="3">
    <source>
        <dbReference type="Proteomes" id="UP000185783"/>
    </source>
</evidence>
<organism evidence="2 3">
    <name type="scientific">Pseudovibrio exalbescens</name>
    <dbReference type="NCBI Taxonomy" id="197461"/>
    <lineage>
        <taxon>Bacteria</taxon>
        <taxon>Pseudomonadati</taxon>
        <taxon>Pseudomonadota</taxon>
        <taxon>Alphaproteobacteria</taxon>
        <taxon>Hyphomicrobiales</taxon>
        <taxon>Stappiaceae</taxon>
        <taxon>Pseudovibrio</taxon>
    </lineage>
</organism>
<evidence type="ECO:0000313" key="2">
    <source>
        <dbReference type="EMBL" id="OKL45428.1"/>
    </source>
</evidence>
<gene>
    <name evidence="2" type="ORF">A3843_03660</name>
</gene>
<protein>
    <recommendedName>
        <fullName evidence="1">DUF2293 domain-containing protein</fullName>
    </recommendedName>
</protein>
<dbReference type="AlphaFoldDB" id="A0A1U7JL62"/>
<dbReference type="EMBL" id="LVVZ01000005">
    <property type="protein sequence ID" value="OKL45428.1"/>
    <property type="molecule type" value="Genomic_DNA"/>
</dbReference>
<accession>A0A1U7JL62</accession>
<evidence type="ECO:0000259" key="1">
    <source>
        <dbReference type="Pfam" id="PF10056"/>
    </source>
</evidence>
<dbReference type="RefSeq" id="WP_028480072.1">
    <property type="nucleotide sequence ID" value="NZ_LVVZ01000005.1"/>
</dbReference>
<dbReference type="Proteomes" id="UP000185783">
    <property type="component" value="Unassembled WGS sequence"/>
</dbReference>
<reference evidence="2 3" key="1">
    <citation type="submission" date="2016-03" db="EMBL/GenBank/DDBJ databases">
        <title>Genome sequence of Nesiotobacter sp. nov., a moderately halophilic alphaproteobacterium isolated from the Yellow Sea, China.</title>
        <authorList>
            <person name="Zhang G."/>
            <person name="Zhang R."/>
        </authorList>
    </citation>
    <scope>NUCLEOTIDE SEQUENCE [LARGE SCALE GENOMIC DNA]</scope>
    <source>
        <strain evidence="2 3">WB1-6</strain>
    </source>
</reference>
<feature type="domain" description="DUF2293" evidence="1">
    <location>
        <begin position="39"/>
        <end position="89"/>
    </location>
</feature>
<keyword evidence="3" id="KW-1185">Reference proteome</keyword>
<comment type="caution">
    <text evidence="2">The sequence shown here is derived from an EMBL/GenBank/DDBJ whole genome shotgun (WGS) entry which is preliminary data.</text>
</comment>
<dbReference type="OrthoDB" id="1159372at2"/>
<dbReference type="InterPro" id="IPR018744">
    <property type="entry name" value="DUF2293"/>
</dbReference>
<sequence length="104" mass="11759">MATKRQRALSTIVSTMLPSAPFSETAEIKRMANAPHLRHLPLHIAVRLCALSYVRHRYTDYDRLLEDGLDQAAARYCVVSDMIAQLGDWGMVITETELLEAQDE</sequence>
<proteinExistence type="predicted"/>
<name>A0A1U7JL62_9HYPH</name>
<dbReference type="Pfam" id="PF10056">
    <property type="entry name" value="DUF2293"/>
    <property type="match status" value="1"/>
</dbReference>